<organism evidence="2 3">
    <name type="scientific">Kineococcus gynurae</name>
    <dbReference type="NCBI Taxonomy" id="452979"/>
    <lineage>
        <taxon>Bacteria</taxon>
        <taxon>Bacillati</taxon>
        <taxon>Actinomycetota</taxon>
        <taxon>Actinomycetes</taxon>
        <taxon>Kineosporiales</taxon>
        <taxon>Kineosporiaceae</taxon>
        <taxon>Kineococcus</taxon>
    </lineage>
</organism>
<dbReference type="Gene3D" id="1.20.1260.10">
    <property type="match status" value="1"/>
</dbReference>
<evidence type="ECO:0000313" key="3">
    <source>
        <dbReference type="Proteomes" id="UP001589748"/>
    </source>
</evidence>
<dbReference type="PANTHER" id="PTHR36933:SF1">
    <property type="entry name" value="SLL0788 PROTEIN"/>
    <property type="match status" value="1"/>
</dbReference>
<dbReference type="InterPro" id="IPR012347">
    <property type="entry name" value="Ferritin-like"/>
</dbReference>
<dbReference type="InterPro" id="IPR005183">
    <property type="entry name" value="DUF305_CopM-like"/>
</dbReference>
<dbReference type="EMBL" id="JBHMDM010000001">
    <property type="protein sequence ID" value="MFB9375588.1"/>
    <property type="molecule type" value="Genomic_DNA"/>
</dbReference>
<dbReference type="Proteomes" id="UP001589748">
    <property type="component" value="Unassembled WGS sequence"/>
</dbReference>
<evidence type="ECO:0000313" key="2">
    <source>
        <dbReference type="EMBL" id="MFB9375588.1"/>
    </source>
</evidence>
<name>A0ABV5LNA6_9ACTN</name>
<keyword evidence="3" id="KW-1185">Reference proteome</keyword>
<protein>
    <submittedName>
        <fullName evidence="2">DUF305 domain-containing protein</fullName>
    </submittedName>
</protein>
<sequence>MTPRRVLIAVVALLAVLLAGVLLGRALPSTPGAQSVDVGFAQDMATHHQQAVQMAVLAVERTPSPDVQALAEDMLLTQQNQVGRLQQLLGVWDQPVANTGEVMGWMAGTDLHARHLGEIQQGRTMPGMATAVELNRLREETGEQFEVDFLQLMLRHHAGGIEMAEFAADRATTEEVRSLARAIAGSQTSETELLTDLLAQRGAEPLGPAA</sequence>
<proteinExistence type="predicted"/>
<dbReference type="PANTHER" id="PTHR36933">
    <property type="entry name" value="SLL0788 PROTEIN"/>
    <property type="match status" value="1"/>
</dbReference>
<comment type="caution">
    <text evidence="2">The sequence shown here is derived from an EMBL/GenBank/DDBJ whole genome shotgun (WGS) entry which is preliminary data.</text>
</comment>
<reference evidence="2 3" key="1">
    <citation type="submission" date="2024-09" db="EMBL/GenBank/DDBJ databases">
        <authorList>
            <person name="Sun Q."/>
            <person name="Mori K."/>
        </authorList>
    </citation>
    <scope>NUCLEOTIDE SEQUENCE [LARGE SCALE GENOMIC DNA]</scope>
    <source>
        <strain evidence="2 3">TISTR 1856</strain>
    </source>
</reference>
<accession>A0ABV5LNA6</accession>
<dbReference type="Pfam" id="PF03713">
    <property type="entry name" value="DUF305"/>
    <property type="match status" value="1"/>
</dbReference>
<feature type="domain" description="DUF305" evidence="1">
    <location>
        <begin position="37"/>
        <end position="198"/>
    </location>
</feature>
<gene>
    <name evidence="2" type="ORF">ACFFVI_01270</name>
</gene>
<evidence type="ECO:0000259" key="1">
    <source>
        <dbReference type="Pfam" id="PF03713"/>
    </source>
</evidence>
<dbReference type="RefSeq" id="WP_380140258.1">
    <property type="nucleotide sequence ID" value="NZ_JBHLUI010000012.1"/>
</dbReference>